<dbReference type="RefSeq" id="WP_380850362.1">
    <property type="nucleotide sequence ID" value="NZ_JBHSKM010000005.1"/>
</dbReference>
<name>A0ABW0CEY6_STRCD</name>
<comment type="caution">
    <text evidence="2">The sequence shown here is derived from an EMBL/GenBank/DDBJ whole genome shotgun (WGS) entry which is preliminary data.</text>
</comment>
<dbReference type="EMBL" id="JBHSKM010000005">
    <property type="protein sequence ID" value="MFC5214295.1"/>
    <property type="molecule type" value="Genomic_DNA"/>
</dbReference>
<evidence type="ECO:0000313" key="2">
    <source>
        <dbReference type="EMBL" id="MFC5214295.1"/>
    </source>
</evidence>
<gene>
    <name evidence="2" type="ORF">ACFPQ9_10705</name>
</gene>
<protein>
    <recommendedName>
        <fullName evidence="4">LigA protein</fullName>
    </recommendedName>
</protein>
<evidence type="ECO:0000313" key="3">
    <source>
        <dbReference type="Proteomes" id="UP001596263"/>
    </source>
</evidence>
<evidence type="ECO:0000256" key="1">
    <source>
        <dbReference type="SAM" id="MobiDB-lite"/>
    </source>
</evidence>
<accession>A0ABW0CEY6</accession>
<proteinExistence type="predicted"/>
<organism evidence="2 3">
    <name type="scientific">Streptomyces coerulescens</name>
    <dbReference type="NCBI Taxonomy" id="29304"/>
    <lineage>
        <taxon>Bacteria</taxon>
        <taxon>Bacillati</taxon>
        <taxon>Actinomycetota</taxon>
        <taxon>Actinomycetes</taxon>
        <taxon>Kitasatosporales</taxon>
        <taxon>Streptomycetaceae</taxon>
        <taxon>Streptomyces</taxon>
    </lineage>
</organism>
<sequence length="255" mass="27939">MHETVRALRTIRGRWAELLLAIEEPPADHWPPRQLAHTMRESDEQLVVEDRSPLVLREHPAPINLGALDAGRGVERLVFDLADTLAAAVQRTEQGDPRAWLSADPSAPDSRRAAGSRVHGLHWACVWIEGRVQDEDTAPERELDGALAPPPFEVLPLHLLHEARRTARIAEARVLRALGLDQRDTPLPEPCPWCEGELTLHSAPDGPPAVTCSGGRACSAPVPLDSRERARVWEWDDLPELIAALGVDLSAVAAA</sequence>
<keyword evidence="3" id="KW-1185">Reference proteome</keyword>
<reference evidence="3" key="1">
    <citation type="journal article" date="2019" name="Int. J. Syst. Evol. Microbiol.">
        <title>The Global Catalogue of Microorganisms (GCM) 10K type strain sequencing project: providing services to taxonomists for standard genome sequencing and annotation.</title>
        <authorList>
            <consortium name="The Broad Institute Genomics Platform"/>
            <consortium name="The Broad Institute Genome Sequencing Center for Infectious Disease"/>
            <person name="Wu L."/>
            <person name="Ma J."/>
        </authorList>
    </citation>
    <scope>NUCLEOTIDE SEQUENCE [LARGE SCALE GENOMIC DNA]</scope>
    <source>
        <strain evidence="3">KCTC 42586</strain>
    </source>
</reference>
<dbReference type="Proteomes" id="UP001596263">
    <property type="component" value="Unassembled WGS sequence"/>
</dbReference>
<evidence type="ECO:0008006" key="4">
    <source>
        <dbReference type="Google" id="ProtNLM"/>
    </source>
</evidence>
<feature type="region of interest" description="Disordered" evidence="1">
    <location>
        <begin position="93"/>
        <end position="113"/>
    </location>
</feature>